<dbReference type="Proteomes" id="UP001058860">
    <property type="component" value="Chromosome"/>
</dbReference>
<feature type="region of interest" description="Disordered" evidence="1">
    <location>
        <begin position="1"/>
        <end position="20"/>
    </location>
</feature>
<proteinExistence type="predicted"/>
<evidence type="ECO:0000313" key="2">
    <source>
        <dbReference type="EMBL" id="UUY06229.1"/>
    </source>
</evidence>
<gene>
    <name evidence="2" type="ORF">LRS13_12180</name>
</gene>
<accession>A0ABY5PNR1</accession>
<protein>
    <submittedName>
        <fullName evidence="2">NAD(P)/FAD-dependent oxidoreductase</fullName>
    </submittedName>
</protein>
<dbReference type="PRINTS" id="PR00411">
    <property type="entry name" value="PNDRDTASEI"/>
</dbReference>
<reference evidence="3" key="1">
    <citation type="submission" date="2021-11" db="EMBL/GenBank/DDBJ databases">
        <title>Cultivation dependent microbiological survey of springs from the worlds oldest radium mine currently devoted to the extraction of radon-saturated water.</title>
        <authorList>
            <person name="Kapinusova G."/>
            <person name="Smrhova T."/>
            <person name="Strejcek M."/>
            <person name="Suman J."/>
            <person name="Jani K."/>
            <person name="Pajer P."/>
            <person name="Uhlik O."/>
        </authorList>
    </citation>
    <scope>NUCLEOTIDE SEQUENCE [LARGE SCALE GENOMIC DNA]</scope>
    <source>
        <strain evidence="3">J379</strain>
    </source>
</reference>
<evidence type="ECO:0000256" key="1">
    <source>
        <dbReference type="SAM" id="MobiDB-lite"/>
    </source>
</evidence>
<dbReference type="EMBL" id="CP088295">
    <property type="protein sequence ID" value="UUY06229.1"/>
    <property type="molecule type" value="Genomic_DNA"/>
</dbReference>
<evidence type="ECO:0000313" key="3">
    <source>
        <dbReference type="Proteomes" id="UP001058860"/>
    </source>
</evidence>
<dbReference type="Gene3D" id="3.50.50.60">
    <property type="entry name" value="FAD/NAD(P)-binding domain"/>
    <property type="match status" value="2"/>
</dbReference>
<name>A0ABY5PNR1_9ACTN</name>
<dbReference type="PANTHER" id="PTHR42877:SF4">
    <property type="entry name" value="FAD_NAD(P)-BINDING DOMAIN-CONTAINING PROTEIN-RELATED"/>
    <property type="match status" value="1"/>
</dbReference>
<dbReference type="InterPro" id="IPR036188">
    <property type="entry name" value="FAD/NAD-bd_sf"/>
</dbReference>
<dbReference type="PRINTS" id="PR00368">
    <property type="entry name" value="FADPNR"/>
</dbReference>
<keyword evidence="3" id="KW-1185">Reference proteome</keyword>
<sequence length="513" mass="56535">MASTTAYHTPPVATEEPGAPAPEQMLDAVVIGAGFGGIAAAIKLREAGFRDVVVLEKGPDVGGCWRENTYPGCACDVPSHLYSYSFAPNPDWTRQYAPQAEIEQYVRDTVDAYGVRRDIRFGVEASGAAWDDTVQGWRLETSDGPLLARAVISAAGPLHQPLIPDIPGLADFPGTVFHSAEWNHDHDLTGERVAVIGSGASAIQFVPEIAPKVGRLELFQRTAPWLLPRIDFEIPRWARWAHRRVPGLRRAHRLAIFSIAETLGFAQRHPRFIAPLRAAATKHLHSQVKDPELRARLTPDYEPGCKRILFANTWYPALQRDNVDVISSGVAEVRGNTVVASDGTEREVDTIILATGFHVTDPPVATAVRGPDGRTMAETWGGSPQAYLGTTVAGFPNLFLLVGPNSALGHSSIIFVIEQQVHYAVEAMKHMRFHALGRIEVDRAVQERYLARVDERLKDAVWATGGCGSYYLDATGRTSTIWPWSLPRMQRMLHRFDAEHYRVERKVPAPVSS</sequence>
<organism evidence="2 3">
    <name type="scientific">Svornostia abyssi</name>
    <dbReference type="NCBI Taxonomy" id="2898438"/>
    <lineage>
        <taxon>Bacteria</taxon>
        <taxon>Bacillati</taxon>
        <taxon>Actinomycetota</taxon>
        <taxon>Thermoleophilia</taxon>
        <taxon>Solirubrobacterales</taxon>
        <taxon>Baekduiaceae</taxon>
        <taxon>Svornostia</taxon>
    </lineage>
</organism>
<dbReference type="PANTHER" id="PTHR42877">
    <property type="entry name" value="L-ORNITHINE N(5)-MONOOXYGENASE-RELATED"/>
    <property type="match status" value="1"/>
</dbReference>
<dbReference type="InterPro" id="IPR051209">
    <property type="entry name" value="FAD-bind_Monooxygenase_sf"/>
</dbReference>
<dbReference type="SUPFAM" id="SSF51905">
    <property type="entry name" value="FAD/NAD(P)-binding domain"/>
    <property type="match status" value="2"/>
</dbReference>
<dbReference type="Pfam" id="PF13738">
    <property type="entry name" value="Pyr_redox_3"/>
    <property type="match status" value="1"/>
</dbReference>
<dbReference type="RefSeq" id="WP_353866654.1">
    <property type="nucleotide sequence ID" value="NZ_CP088295.1"/>
</dbReference>